<accession>A0ABV8DLP6</accession>
<name>A0ABV8DLP6_9NOCA</name>
<organism evidence="3 4">
    <name type="scientific">Nocardia jiangsuensis</name>
    <dbReference type="NCBI Taxonomy" id="1691563"/>
    <lineage>
        <taxon>Bacteria</taxon>
        <taxon>Bacillati</taxon>
        <taxon>Actinomycetota</taxon>
        <taxon>Actinomycetes</taxon>
        <taxon>Mycobacteriales</taxon>
        <taxon>Nocardiaceae</taxon>
        <taxon>Nocardia</taxon>
    </lineage>
</organism>
<dbReference type="RefSeq" id="WP_378610703.1">
    <property type="nucleotide sequence ID" value="NZ_JBHSAX010000003.1"/>
</dbReference>
<sequence>MAGRHRKPAPRSLRRAGGALLGLAAVVAIPATASADSGSAAPGPLLTGLIPAGATTVAAPPAVRGPETAVVVLGYGLLPDGSMRPELVHRLQAGYVQALLAPASPVVVTGGNPQQGVTEAAAMADWLVAHGIAPARVHIESAAESTRQNAEFTARILRDIGIRDAVVVTSADHIARARSLFDDAGIVVIAGLTPDQLPALVRQFGP</sequence>
<feature type="signal peptide" evidence="1">
    <location>
        <begin position="1"/>
        <end position="35"/>
    </location>
</feature>
<dbReference type="Proteomes" id="UP001595696">
    <property type="component" value="Unassembled WGS sequence"/>
</dbReference>
<evidence type="ECO:0000259" key="2">
    <source>
        <dbReference type="Pfam" id="PF02698"/>
    </source>
</evidence>
<gene>
    <name evidence="3" type="ORF">ACFO0B_02920</name>
</gene>
<keyword evidence="4" id="KW-1185">Reference proteome</keyword>
<evidence type="ECO:0000256" key="1">
    <source>
        <dbReference type="SAM" id="SignalP"/>
    </source>
</evidence>
<dbReference type="Pfam" id="PF02698">
    <property type="entry name" value="DUF218"/>
    <property type="match status" value="1"/>
</dbReference>
<proteinExistence type="predicted"/>
<dbReference type="EMBL" id="JBHSAX010000003">
    <property type="protein sequence ID" value="MFC3960938.1"/>
    <property type="molecule type" value="Genomic_DNA"/>
</dbReference>
<feature type="chain" id="PRO_5045573529" evidence="1">
    <location>
        <begin position="36"/>
        <end position="206"/>
    </location>
</feature>
<dbReference type="CDD" id="cd06259">
    <property type="entry name" value="YdcF-like"/>
    <property type="match status" value="1"/>
</dbReference>
<protein>
    <submittedName>
        <fullName evidence="3">YdcF family protein</fullName>
    </submittedName>
</protein>
<dbReference type="PANTHER" id="PTHR30336">
    <property type="entry name" value="INNER MEMBRANE PROTEIN, PROBABLE PERMEASE"/>
    <property type="match status" value="1"/>
</dbReference>
<feature type="domain" description="DUF218" evidence="2">
    <location>
        <begin position="69"/>
        <end position="190"/>
    </location>
</feature>
<comment type="caution">
    <text evidence="3">The sequence shown here is derived from an EMBL/GenBank/DDBJ whole genome shotgun (WGS) entry which is preliminary data.</text>
</comment>
<keyword evidence="1" id="KW-0732">Signal</keyword>
<dbReference type="InterPro" id="IPR014729">
    <property type="entry name" value="Rossmann-like_a/b/a_fold"/>
</dbReference>
<evidence type="ECO:0000313" key="3">
    <source>
        <dbReference type="EMBL" id="MFC3960938.1"/>
    </source>
</evidence>
<evidence type="ECO:0000313" key="4">
    <source>
        <dbReference type="Proteomes" id="UP001595696"/>
    </source>
</evidence>
<dbReference type="InterPro" id="IPR003848">
    <property type="entry name" value="DUF218"/>
</dbReference>
<dbReference type="Gene3D" id="3.40.50.620">
    <property type="entry name" value="HUPs"/>
    <property type="match status" value="1"/>
</dbReference>
<dbReference type="PANTHER" id="PTHR30336:SF4">
    <property type="entry name" value="ENVELOPE BIOGENESIS FACTOR ELYC"/>
    <property type="match status" value="1"/>
</dbReference>
<dbReference type="InterPro" id="IPR051599">
    <property type="entry name" value="Cell_Envelope_Assoc"/>
</dbReference>
<reference evidence="4" key="1">
    <citation type="journal article" date="2019" name="Int. J. Syst. Evol. Microbiol.">
        <title>The Global Catalogue of Microorganisms (GCM) 10K type strain sequencing project: providing services to taxonomists for standard genome sequencing and annotation.</title>
        <authorList>
            <consortium name="The Broad Institute Genomics Platform"/>
            <consortium name="The Broad Institute Genome Sequencing Center for Infectious Disease"/>
            <person name="Wu L."/>
            <person name="Ma J."/>
        </authorList>
    </citation>
    <scope>NUCLEOTIDE SEQUENCE [LARGE SCALE GENOMIC DNA]</scope>
    <source>
        <strain evidence="4">CGMCC 4.7330</strain>
    </source>
</reference>